<dbReference type="EMBL" id="PNGI01000011">
    <property type="protein sequence ID" value="PMC10254.1"/>
    <property type="molecule type" value="Genomic_DNA"/>
</dbReference>
<organism evidence="2 3">
    <name type="scientific">Hoylesella timonensis</name>
    <dbReference type="NCBI Taxonomy" id="386414"/>
    <lineage>
        <taxon>Bacteria</taxon>
        <taxon>Pseudomonadati</taxon>
        <taxon>Bacteroidota</taxon>
        <taxon>Bacteroidia</taxon>
        <taxon>Bacteroidales</taxon>
        <taxon>Prevotellaceae</taxon>
        <taxon>Hoylesella</taxon>
    </lineage>
</organism>
<comment type="caution">
    <text evidence="2">The sequence shown here is derived from an EMBL/GenBank/DDBJ whole genome shotgun (WGS) entry which is preliminary data.</text>
</comment>
<feature type="domain" description="Polysaccharide pyruvyl transferase" evidence="1">
    <location>
        <begin position="14"/>
        <end position="313"/>
    </location>
</feature>
<dbReference type="STRING" id="1122992.GCA_000455445_01475"/>
<name>A0A2N6Q5G4_9BACT</name>
<accession>A0A2N6Q5G4</accession>
<protein>
    <recommendedName>
        <fullName evidence="1">Polysaccharide pyruvyl transferase domain-containing protein</fullName>
    </recommendedName>
</protein>
<dbReference type="Pfam" id="PF04230">
    <property type="entry name" value="PS_pyruv_trans"/>
    <property type="match status" value="1"/>
</dbReference>
<gene>
    <name evidence="2" type="ORF">CJ232_06250</name>
</gene>
<dbReference type="InterPro" id="IPR007345">
    <property type="entry name" value="Polysacch_pyruvyl_Trfase"/>
</dbReference>
<evidence type="ECO:0000313" key="2">
    <source>
        <dbReference type="EMBL" id="PMC10254.1"/>
    </source>
</evidence>
<dbReference type="Proteomes" id="UP000235661">
    <property type="component" value="Unassembled WGS sequence"/>
</dbReference>
<evidence type="ECO:0000313" key="3">
    <source>
        <dbReference type="Proteomes" id="UP000235661"/>
    </source>
</evidence>
<proteinExistence type="predicted"/>
<dbReference type="RefSeq" id="WP_102188385.1">
    <property type="nucleotide sequence ID" value="NZ_PNGI01000011.1"/>
</dbReference>
<sequence>MSKVGIITFHASFNYGSMLQAYALQTFLRMKGHDVEFINYRSHFQKQIYYKPFDVHSKYSLLSSLKRLLLYPSSIKELTKKWYLFDEFLSHDLRVSSSEYNSIDELKQAHFNYDIVVVGSDQIWNSNASDSGEAYFAGFLPSSVEKVAYGPSFGQTPENNNVDVIRSFLKGFKAISVREERARKFLQDNNIVSDVDVVCDPTLLLSAHEYEKLIQDEPLIKGEYIFFYTPVGLPKEYFAIVNNLAEKLSIPVYTERAYYPHDLRKFANIKNFPAVGPCEFLNLVKNAKYVCGGSFHLQVFSILFKKDFYCINGDQDSRTNNLLTKLGLESRVISLTNPQIGIPHKITDYESVFEKLKAYRSHSIEFIDKWIN</sequence>
<dbReference type="AlphaFoldDB" id="A0A2N6Q5G4"/>
<reference evidence="2 3" key="1">
    <citation type="submission" date="2017-09" db="EMBL/GenBank/DDBJ databases">
        <title>Bacterial strain isolated from the female urinary microbiota.</title>
        <authorList>
            <person name="Thomas-White K."/>
            <person name="Kumar N."/>
            <person name="Forster S."/>
            <person name="Putonti C."/>
            <person name="Lawley T."/>
            <person name="Wolfe A.J."/>
        </authorList>
    </citation>
    <scope>NUCLEOTIDE SEQUENCE [LARGE SCALE GENOMIC DNA]</scope>
    <source>
        <strain evidence="2 3">UMB0818</strain>
    </source>
</reference>
<evidence type="ECO:0000259" key="1">
    <source>
        <dbReference type="Pfam" id="PF04230"/>
    </source>
</evidence>